<evidence type="ECO:0000259" key="10">
    <source>
        <dbReference type="Pfam" id="PF03847"/>
    </source>
</evidence>
<evidence type="ECO:0000256" key="7">
    <source>
        <dbReference type="ARBA" id="ARBA00093657"/>
    </source>
</evidence>
<feature type="compositionally biased region" description="Polar residues" evidence="9">
    <location>
        <begin position="94"/>
        <end position="104"/>
    </location>
</feature>
<dbReference type="Pfam" id="PF03847">
    <property type="entry name" value="TFIID_20kDa"/>
    <property type="match status" value="1"/>
</dbReference>
<dbReference type="GO" id="GO:0003677">
    <property type="term" value="F:DNA binding"/>
    <property type="evidence" value="ECO:0007669"/>
    <property type="project" value="TreeGrafter"/>
</dbReference>
<evidence type="ECO:0000256" key="4">
    <source>
        <dbReference type="ARBA" id="ARBA00023163"/>
    </source>
</evidence>
<feature type="region of interest" description="Disordered" evidence="9">
    <location>
        <begin position="354"/>
        <end position="386"/>
    </location>
</feature>
<reference evidence="11" key="1">
    <citation type="submission" date="2022-10" db="EMBL/GenBank/DDBJ databases">
        <authorList>
            <person name="Byrne P K."/>
        </authorList>
    </citation>
    <scope>NUCLEOTIDE SEQUENCE</scope>
    <source>
        <strain evidence="11">CBS7001</strain>
    </source>
</reference>
<dbReference type="GO" id="GO:0046982">
    <property type="term" value="F:protein heterodimerization activity"/>
    <property type="evidence" value="ECO:0007669"/>
    <property type="project" value="InterPro"/>
</dbReference>
<dbReference type="GO" id="GO:0005669">
    <property type="term" value="C:transcription factor TFIID complex"/>
    <property type="evidence" value="ECO:0007669"/>
    <property type="project" value="InterPro"/>
</dbReference>
<feature type="compositionally biased region" description="Polar residues" evidence="9">
    <location>
        <begin position="360"/>
        <end position="386"/>
    </location>
</feature>
<feature type="compositionally biased region" description="Low complexity" evidence="9">
    <location>
        <begin position="281"/>
        <end position="290"/>
    </location>
</feature>
<dbReference type="Gene3D" id="1.10.20.10">
    <property type="entry name" value="Histone, subunit A"/>
    <property type="match status" value="1"/>
</dbReference>
<feature type="region of interest" description="Disordered" evidence="9">
    <location>
        <begin position="87"/>
        <end position="130"/>
    </location>
</feature>
<dbReference type="SUPFAM" id="SSF47113">
    <property type="entry name" value="Histone-fold"/>
    <property type="match status" value="1"/>
</dbReference>
<evidence type="ECO:0000256" key="9">
    <source>
        <dbReference type="SAM" id="MobiDB-lite"/>
    </source>
</evidence>
<evidence type="ECO:0000256" key="1">
    <source>
        <dbReference type="ARBA" id="ARBA00004123"/>
    </source>
</evidence>
<dbReference type="PANTHER" id="PTHR12264:SF21">
    <property type="entry name" value="TRANSCRIPTION INITIATION FACTOR TFIID SUBUNIT 12"/>
    <property type="match status" value="1"/>
</dbReference>
<feature type="coiled-coil region" evidence="8">
    <location>
        <begin position="173"/>
        <end position="209"/>
    </location>
</feature>
<dbReference type="GO" id="GO:0051123">
    <property type="term" value="P:RNA polymerase II preinitiation complex assembly"/>
    <property type="evidence" value="ECO:0007669"/>
    <property type="project" value="TreeGrafter"/>
</dbReference>
<keyword evidence="5" id="KW-0539">Nucleus</keyword>
<evidence type="ECO:0000256" key="8">
    <source>
        <dbReference type="SAM" id="Coils"/>
    </source>
</evidence>
<evidence type="ECO:0000313" key="11">
    <source>
        <dbReference type="EMBL" id="CAI4055480.1"/>
    </source>
</evidence>
<gene>
    <name evidence="11" type="primary">SUVC02G2730</name>
    <name evidence="11" type="ORF">SUVC_02G2730</name>
</gene>
<proteinExistence type="inferred from homology"/>
<feature type="region of interest" description="Disordered" evidence="9">
    <location>
        <begin position="1"/>
        <end position="29"/>
    </location>
</feature>
<feature type="region of interest" description="Disordered" evidence="9">
    <location>
        <begin position="571"/>
        <end position="591"/>
    </location>
</feature>
<comment type="similarity">
    <text evidence="2">Belongs to the TAF12 family.</text>
</comment>
<name>A0AA35JBI6_SACUV</name>
<evidence type="ECO:0000256" key="6">
    <source>
        <dbReference type="ARBA" id="ARBA00075089"/>
    </source>
</evidence>
<dbReference type="InterPro" id="IPR037794">
    <property type="entry name" value="TAF12"/>
</dbReference>
<comment type="subcellular location">
    <subcellularLocation>
        <location evidence="1">Nucleus</location>
    </subcellularLocation>
</comment>
<dbReference type="PANTHER" id="PTHR12264">
    <property type="entry name" value="TRANSCRIPTION INITIATION FACTOR TFIID SUBUNIT 12"/>
    <property type="match status" value="1"/>
</dbReference>
<evidence type="ECO:0000256" key="5">
    <source>
        <dbReference type="ARBA" id="ARBA00023242"/>
    </source>
</evidence>
<feature type="domain" description="Transcription initiation factor TFIID subunit 12" evidence="10">
    <location>
        <begin position="468"/>
        <end position="540"/>
    </location>
</feature>
<evidence type="ECO:0000313" key="12">
    <source>
        <dbReference type="Proteomes" id="UP001162090"/>
    </source>
</evidence>
<dbReference type="InterPro" id="IPR003228">
    <property type="entry name" value="TFIID_TAF12_dom"/>
</dbReference>
<evidence type="ECO:0000256" key="2">
    <source>
        <dbReference type="ARBA" id="ARBA00007530"/>
    </source>
</evidence>
<dbReference type="AlphaFoldDB" id="A0AA35JBI6"/>
<dbReference type="Proteomes" id="UP001162090">
    <property type="component" value="Chromosome 2"/>
</dbReference>
<feature type="region of interest" description="Disordered" evidence="9">
    <location>
        <begin position="271"/>
        <end position="290"/>
    </location>
</feature>
<dbReference type="FunFam" id="1.10.20.10:FF:000011">
    <property type="entry name" value="Transcription initiation factor TFIID subunit 12"/>
    <property type="match status" value="1"/>
</dbReference>
<accession>A0AA35JBI6</accession>
<evidence type="ECO:0000256" key="3">
    <source>
        <dbReference type="ARBA" id="ARBA00023015"/>
    </source>
</evidence>
<dbReference type="InterPro" id="IPR009072">
    <property type="entry name" value="Histone-fold"/>
</dbReference>
<protein>
    <recommendedName>
        <fullName evidence="6">TBP-associated factor 12</fullName>
    </recommendedName>
    <alternativeName>
        <fullName evidence="7">Transcription initiation factor TFIID subunit 12</fullName>
    </alternativeName>
</protein>
<sequence length="591" mass="66949">MSSNPENTGNNANNNANASNTGVAAAPQQNMMLQQKQLLEMTVKFKALVSEARNVGETTPRGKELMFQAAKIKSVYDAFNRRRQQAAQAYKNASVGNTTPNAGNPVSLPTEKPPSLSQQQQQQQARSNSNKFSNMIKQVLTSEENQQYEKLWQNFQVRATSMKEKDTFLKQNIDRLVQEVNKQTDEATKKQLEDKKNELLNNRKVLGIEYNNLLKGFQNSKKTFYVECARHNPALQKFLQESTQQQRVQQQHIQGQNQVKSAVVHSSDMPLAATPDASKSQQLQPQQQQQQLQQQQKQQQQQQHQQQQQQQQQQQHPQQQQPQQQQPQQQQQQPQQQQLQQQQQQQQQLQQQQHQQQQQNVIPSANTPRANVKAPQTDQSKTKSQVTNVNATASMMSNASSSKSAIFKQTEPAIPISENISTKAPAPVPYRSNRPTITGGSAMNATALNTPVTTKLPPYEMDTQRVMSKRKLRELVKTVGIDEGDGETVIDGDVEELLLDLADDFVTNVTAFACRLAKHRKSDNLEARDIQLHLERNWNIRIPGYSADEIRSTRKWNPSQSYNQKLQNINSDKVATAKNNNSSVPNLNPKK</sequence>
<feature type="compositionally biased region" description="Low complexity" evidence="9">
    <location>
        <begin position="241"/>
        <end position="258"/>
    </location>
</feature>
<keyword evidence="3" id="KW-0805">Transcription regulation</keyword>
<dbReference type="CDD" id="cd07981">
    <property type="entry name" value="HFD_TAF12"/>
    <property type="match status" value="1"/>
</dbReference>
<dbReference type="GO" id="GO:0017025">
    <property type="term" value="F:TBP-class protein binding"/>
    <property type="evidence" value="ECO:0007669"/>
    <property type="project" value="TreeGrafter"/>
</dbReference>
<feature type="region of interest" description="Disordered" evidence="9">
    <location>
        <begin position="241"/>
        <end position="266"/>
    </location>
</feature>
<dbReference type="GO" id="GO:0000124">
    <property type="term" value="C:SAGA complex"/>
    <property type="evidence" value="ECO:0007669"/>
    <property type="project" value="InterPro"/>
</dbReference>
<keyword evidence="8" id="KW-0175">Coiled coil</keyword>
<feature type="region of interest" description="Disordered" evidence="9">
    <location>
        <begin position="308"/>
        <end position="332"/>
    </location>
</feature>
<keyword evidence="4" id="KW-0804">Transcription</keyword>
<dbReference type="EMBL" id="OX365913">
    <property type="protein sequence ID" value="CAI4055480.1"/>
    <property type="molecule type" value="Genomic_DNA"/>
</dbReference>
<organism evidence="11 12">
    <name type="scientific">Saccharomyces uvarum</name>
    <name type="common">Yeast</name>
    <name type="synonym">Saccharomyces bayanus var. uvarum</name>
    <dbReference type="NCBI Taxonomy" id="230603"/>
    <lineage>
        <taxon>Eukaryota</taxon>
        <taxon>Fungi</taxon>
        <taxon>Dikarya</taxon>
        <taxon>Ascomycota</taxon>
        <taxon>Saccharomycotina</taxon>
        <taxon>Saccharomycetes</taxon>
        <taxon>Saccharomycetales</taxon>
        <taxon>Saccharomycetaceae</taxon>
        <taxon>Saccharomyces</taxon>
    </lineage>
</organism>